<proteinExistence type="predicted"/>
<reference evidence="2" key="2">
    <citation type="submission" date="2018-05" db="EMBL/GenBank/DDBJ databases">
        <title>OpunRS2 (Oryza punctata Reference Sequence Version 2).</title>
        <authorList>
            <person name="Zhang J."/>
            <person name="Kudrna D."/>
            <person name="Lee S."/>
            <person name="Talag J."/>
            <person name="Welchert J."/>
            <person name="Wing R.A."/>
        </authorList>
    </citation>
    <scope>NUCLEOTIDE SEQUENCE [LARGE SCALE GENOMIC DNA]</scope>
</reference>
<evidence type="ECO:0000313" key="2">
    <source>
        <dbReference type="EnsemblPlants" id="OPUNC04G26170.1"/>
    </source>
</evidence>
<dbReference type="EnsemblPlants" id="OPUNC04G26170.1">
    <property type="protein sequence ID" value="OPUNC04G26170.1"/>
    <property type="gene ID" value="OPUNC04G26170"/>
</dbReference>
<protein>
    <submittedName>
        <fullName evidence="2">Uncharacterized protein</fullName>
    </submittedName>
</protein>
<feature type="region of interest" description="Disordered" evidence="1">
    <location>
        <begin position="1"/>
        <end position="31"/>
    </location>
</feature>
<name>A0A0E0KWE9_ORYPU</name>
<organism evidence="2">
    <name type="scientific">Oryza punctata</name>
    <name type="common">Red rice</name>
    <dbReference type="NCBI Taxonomy" id="4537"/>
    <lineage>
        <taxon>Eukaryota</taxon>
        <taxon>Viridiplantae</taxon>
        <taxon>Streptophyta</taxon>
        <taxon>Embryophyta</taxon>
        <taxon>Tracheophyta</taxon>
        <taxon>Spermatophyta</taxon>
        <taxon>Magnoliopsida</taxon>
        <taxon>Liliopsida</taxon>
        <taxon>Poales</taxon>
        <taxon>Poaceae</taxon>
        <taxon>BOP clade</taxon>
        <taxon>Oryzoideae</taxon>
        <taxon>Oryzeae</taxon>
        <taxon>Oryzinae</taxon>
        <taxon>Oryza</taxon>
    </lineage>
</organism>
<dbReference type="HOGENOM" id="CLU_1274035_0_0_1"/>
<dbReference type="AlphaFoldDB" id="A0A0E0KWE9"/>
<sequence length="217" mass="23081">MARSSQPYRQGVASRFAGAEANGSSASGVSVRSTIKLAPSRDNTRRSVSLFLKEEGSSAFNSCSSYLNEKVMAKRKTNHLESAVELRRGTGRRHVAAALLPEMVPRSGHAGHAMHGGGASASCVPVSVRHTALPVAIKRDLRLPESSVSHPSPTSPAHQLLDEMLPYKHLSPEGGAGAPTDRVLIVHRNPDAVRQKHILPRSVIGAIGSIKQILSLV</sequence>
<feature type="compositionally biased region" description="Low complexity" evidence="1">
    <location>
        <begin position="17"/>
        <end position="30"/>
    </location>
</feature>
<dbReference type="Proteomes" id="UP000026962">
    <property type="component" value="Chromosome 4"/>
</dbReference>
<evidence type="ECO:0000256" key="1">
    <source>
        <dbReference type="SAM" id="MobiDB-lite"/>
    </source>
</evidence>
<dbReference type="Gramene" id="OPUNC04G26170.1">
    <property type="protein sequence ID" value="OPUNC04G26170.1"/>
    <property type="gene ID" value="OPUNC04G26170"/>
</dbReference>
<keyword evidence="3" id="KW-1185">Reference proteome</keyword>
<reference evidence="2" key="1">
    <citation type="submission" date="2015-04" db="UniProtKB">
        <authorList>
            <consortium name="EnsemblPlants"/>
        </authorList>
    </citation>
    <scope>IDENTIFICATION</scope>
</reference>
<accession>A0A0E0KWE9</accession>
<evidence type="ECO:0000313" key="3">
    <source>
        <dbReference type="Proteomes" id="UP000026962"/>
    </source>
</evidence>